<dbReference type="EMBL" id="NJEU01000273">
    <property type="protein sequence ID" value="PHH77347.1"/>
    <property type="molecule type" value="Genomic_DNA"/>
</dbReference>
<dbReference type="Gene3D" id="3.40.640.10">
    <property type="entry name" value="Type I PLP-dependent aspartate aminotransferase-like (Major domain)"/>
    <property type="match status" value="2"/>
</dbReference>
<organism evidence="4 5">
    <name type="scientific">Ophiocordyceps australis</name>
    <dbReference type="NCBI Taxonomy" id="1399860"/>
    <lineage>
        <taxon>Eukaryota</taxon>
        <taxon>Fungi</taxon>
        <taxon>Dikarya</taxon>
        <taxon>Ascomycota</taxon>
        <taxon>Pezizomycotina</taxon>
        <taxon>Sordariomycetes</taxon>
        <taxon>Hypocreomycetidae</taxon>
        <taxon>Hypocreales</taxon>
        <taxon>Ophiocordycipitaceae</taxon>
        <taxon>Ophiocordyceps</taxon>
    </lineage>
</organism>
<keyword evidence="2 3" id="KW-0663">Pyridoxal phosphate</keyword>
<dbReference type="PANTHER" id="PTHR43713:SF3">
    <property type="entry name" value="GLUTAMATE-1-SEMIALDEHYDE 2,1-AMINOMUTASE 1, CHLOROPLASTIC-RELATED"/>
    <property type="match status" value="1"/>
</dbReference>
<dbReference type="InterPro" id="IPR015421">
    <property type="entry name" value="PyrdxlP-dep_Trfase_major"/>
</dbReference>
<dbReference type="Gene3D" id="3.90.1150.10">
    <property type="entry name" value="Aspartate Aminotransferase, domain 1"/>
    <property type="match status" value="2"/>
</dbReference>
<accession>A0A2C5Z8J4</accession>
<dbReference type="PANTHER" id="PTHR43713">
    <property type="entry name" value="GLUTAMATE-1-SEMIALDEHYDE 2,1-AMINOMUTASE"/>
    <property type="match status" value="1"/>
</dbReference>
<evidence type="ECO:0000256" key="1">
    <source>
        <dbReference type="ARBA" id="ARBA00001933"/>
    </source>
</evidence>
<dbReference type="OrthoDB" id="425114at2759"/>
<dbReference type="InterPro" id="IPR015422">
    <property type="entry name" value="PyrdxlP-dep_Trfase_small"/>
</dbReference>
<proteinExistence type="inferred from homology"/>
<gene>
    <name evidence="4" type="ORF">CDD82_3551</name>
</gene>
<reference evidence="4 5" key="1">
    <citation type="submission" date="2017-06" db="EMBL/GenBank/DDBJ databases">
        <title>Ant-infecting Ophiocordyceps genomes reveal a high diversity of potential behavioral manipulation genes and a possible major role for enterotoxins.</title>
        <authorList>
            <person name="De Bekker C."/>
            <person name="Evans H.C."/>
            <person name="Brachmann A."/>
            <person name="Hughes D.P."/>
        </authorList>
    </citation>
    <scope>NUCLEOTIDE SEQUENCE [LARGE SCALE GENOMIC DNA]</scope>
    <source>
        <strain evidence="4 5">1348a</strain>
    </source>
</reference>
<name>A0A2C5Z8J4_9HYPO</name>
<dbReference type="AlphaFoldDB" id="A0A2C5Z8J4"/>
<comment type="similarity">
    <text evidence="3">Belongs to the class-III pyridoxal-phosphate-dependent aminotransferase family.</text>
</comment>
<dbReference type="Pfam" id="PF00202">
    <property type="entry name" value="Aminotran_3"/>
    <property type="match status" value="2"/>
</dbReference>
<dbReference type="GO" id="GO:0030170">
    <property type="term" value="F:pyridoxal phosphate binding"/>
    <property type="evidence" value="ECO:0007669"/>
    <property type="project" value="InterPro"/>
</dbReference>
<comment type="caution">
    <text evidence="4">The sequence shown here is derived from an EMBL/GenBank/DDBJ whole genome shotgun (WGS) entry which is preliminary data.</text>
</comment>
<evidence type="ECO:0000256" key="2">
    <source>
        <dbReference type="ARBA" id="ARBA00022898"/>
    </source>
</evidence>
<dbReference type="InterPro" id="IPR015424">
    <property type="entry name" value="PyrdxlP-dep_Trfase"/>
</dbReference>
<evidence type="ECO:0000256" key="3">
    <source>
        <dbReference type="RuleBase" id="RU003560"/>
    </source>
</evidence>
<comment type="cofactor">
    <cofactor evidence="1">
        <name>pyridoxal 5'-phosphate</name>
        <dbReference type="ChEBI" id="CHEBI:597326"/>
    </cofactor>
</comment>
<evidence type="ECO:0008006" key="6">
    <source>
        <dbReference type="Google" id="ProtNLM"/>
    </source>
</evidence>
<sequence length="414" mass="44746">MPCMPAEQDLQAALAAAVERFDKANPKSKAIHAQATKSLPGGNTRTMLYTTPFPLSIKCGKDCMVTTEDGQDLVDLTGEFSAGLFGHSHPVIHHAVQNVLDKVGLNVSACTLHEHLLASEMCQRFALQKVRFANSGTEANLYALAAARHFTRKRKVVVFSGGYHGGVLNFSQGLAVSSNVDLDDWIVAKYNSVDSAAQAIRREGVAAVLVEGMQGVGAVFILDEIMTSRLTAGGLASIHGLSPDLKSFGKWLGGGVSFGAFGGRHDIMAAFDPRQPDGLVHSGTFNNNTLAMHLGYTGLRSIWTPDVANDFTERGERLRARLNHVTEGTLLCFTGCGTMLNVHARIVDCLDAAQVQELKDLFWFDMVEAGFWIARRGYIALILGTPDAELDRFVDSVADFVARHELLATVDKNA</sequence>
<keyword evidence="5" id="KW-1185">Reference proteome</keyword>
<evidence type="ECO:0000313" key="4">
    <source>
        <dbReference type="EMBL" id="PHH77347.1"/>
    </source>
</evidence>
<evidence type="ECO:0000313" key="5">
    <source>
        <dbReference type="Proteomes" id="UP000224854"/>
    </source>
</evidence>
<dbReference type="GO" id="GO:0008483">
    <property type="term" value="F:transaminase activity"/>
    <property type="evidence" value="ECO:0007669"/>
    <property type="project" value="InterPro"/>
</dbReference>
<dbReference type="InterPro" id="IPR005814">
    <property type="entry name" value="Aminotrans_3"/>
</dbReference>
<dbReference type="SUPFAM" id="SSF53383">
    <property type="entry name" value="PLP-dependent transferases"/>
    <property type="match status" value="1"/>
</dbReference>
<protein>
    <recommendedName>
        <fullName evidence="6">Glutamate-1-semialdehyde 2,1-aminomutase</fullName>
    </recommendedName>
</protein>
<dbReference type="Proteomes" id="UP000224854">
    <property type="component" value="Unassembled WGS sequence"/>
</dbReference>